<reference evidence="2 3" key="1">
    <citation type="journal article" date="2007" name="Nature">
        <title>Evolution of genes and genomes on the Drosophila phylogeny.</title>
        <authorList>
            <consortium name="Drosophila 12 Genomes Consortium"/>
            <person name="Clark A.G."/>
            <person name="Eisen M.B."/>
            <person name="Smith D.R."/>
            <person name="Bergman C.M."/>
            <person name="Oliver B."/>
            <person name="Markow T.A."/>
            <person name="Kaufman T.C."/>
            <person name="Kellis M."/>
            <person name="Gelbart W."/>
            <person name="Iyer V.N."/>
            <person name="Pollard D.A."/>
            <person name="Sackton T.B."/>
            <person name="Larracuente A.M."/>
            <person name="Singh N.D."/>
            <person name="Abad J.P."/>
            <person name="Abt D.N."/>
            <person name="Adryan B."/>
            <person name="Aguade M."/>
            <person name="Akashi H."/>
            <person name="Anderson W.W."/>
            <person name="Aquadro C.F."/>
            <person name="Ardell D.H."/>
            <person name="Arguello R."/>
            <person name="Artieri C.G."/>
            <person name="Barbash D.A."/>
            <person name="Barker D."/>
            <person name="Barsanti P."/>
            <person name="Batterham P."/>
            <person name="Batzoglou S."/>
            <person name="Begun D."/>
            <person name="Bhutkar A."/>
            <person name="Blanco E."/>
            <person name="Bosak S.A."/>
            <person name="Bradley R.K."/>
            <person name="Brand A.D."/>
            <person name="Brent M.R."/>
            <person name="Brooks A.N."/>
            <person name="Brown R.H."/>
            <person name="Butlin R.K."/>
            <person name="Caggese C."/>
            <person name="Calvi B.R."/>
            <person name="Bernardo de Carvalho A."/>
            <person name="Caspi A."/>
            <person name="Castrezana S."/>
            <person name="Celniker S.E."/>
            <person name="Chang J.L."/>
            <person name="Chapple C."/>
            <person name="Chatterji S."/>
            <person name="Chinwalla A."/>
            <person name="Civetta A."/>
            <person name="Clifton S.W."/>
            <person name="Comeron J.M."/>
            <person name="Costello J.C."/>
            <person name="Coyne J.A."/>
            <person name="Daub J."/>
            <person name="David R.G."/>
            <person name="Delcher A.L."/>
            <person name="Delehaunty K."/>
            <person name="Do C.B."/>
            <person name="Ebling H."/>
            <person name="Edwards K."/>
            <person name="Eickbush T."/>
            <person name="Evans J.D."/>
            <person name="Filipski A."/>
            <person name="Findeiss S."/>
            <person name="Freyhult E."/>
            <person name="Fulton L."/>
            <person name="Fulton R."/>
            <person name="Garcia A.C."/>
            <person name="Gardiner A."/>
            <person name="Garfield D.A."/>
            <person name="Garvin B.E."/>
            <person name="Gibson G."/>
            <person name="Gilbert D."/>
            <person name="Gnerre S."/>
            <person name="Godfrey J."/>
            <person name="Good R."/>
            <person name="Gotea V."/>
            <person name="Gravely B."/>
            <person name="Greenberg A.J."/>
            <person name="Griffiths-Jones S."/>
            <person name="Gross S."/>
            <person name="Guigo R."/>
            <person name="Gustafson E.A."/>
            <person name="Haerty W."/>
            <person name="Hahn M.W."/>
            <person name="Halligan D.L."/>
            <person name="Halpern A.L."/>
            <person name="Halter G.M."/>
            <person name="Han M.V."/>
            <person name="Heger A."/>
            <person name="Hillier L."/>
            <person name="Hinrichs A.S."/>
            <person name="Holmes I."/>
            <person name="Hoskins R.A."/>
            <person name="Hubisz M.J."/>
            <person name="Hultmark D."/>
            <person name="Huntley M.A."/>
            <person name="Jaffe D.B."/>
            <person name="Jagadeeshan S."/>
            <person name="Jeck W.R."/>
            <person name="Johnson J."/>
            <person name="Jones C.D."/>
            <person name="Jordan W.C."/>
            <person name="Karpen G.H."/>
            <person name="Kataoka E."/>
            <person name="Keightley P.D."/>
            <person name="Kheradpour P."/>
            <person name="Kirkness E.F."/>
            <person name="Koerich L.B."/>
            <person name="Kristiansen K."/>
            <person name="Kudrna D."/>
            <person name="Kulathinal R.J."/>
            <person name="Kumar S."/>
            <person name="Kwok R."/>
            <person name="Lander E."/>
            <person name="Langley C.H."/>
            <person name="Lapoint R."/>
            <person name="Lazzaro B.P."/>
            <person name="Lee S.J."/>
            <person name="Levesque L."/>
            <person name="Li R."/>
            <person name="Lin C.F."/>
            <person name="Lin M.F."/>
            <person name="Lindblad-Toh K."/>
            <person name="Llopart A."/>
            <person name="Long M."/>
            <person name="Low L."/>
            <person name="Lozovsky E."/>
            <person name="Lu J."/>
            <person name="Luo M."/>
            <person name="Machado C.A."/>
            <person name="Makalowski W."/>
            <person name="Marzo M."/>
            <person name="Matsuda M."/>
            <person name="Matzkin L."/>
            <person name="McAllister B."/>
            <person name="McBride C.S."/>
            <person name="McKernan B."/>
            <person name="McKernan K."/>
            <person name="Mendez-Lago M."/>
            <person name="Minx P."/>
            <person name="Mollenhauer M.U."/>
            <person name="Montooth K."/>
            <person name="Mount S.M."/>
            <person name="Mu X."/>
            <person name="Myers E."/>
            <person name="Negre B."/>
            <person name="Newfeld S."/>
            <person name="Nielsen R."/>
            <person name="Noor M.A."/>
            <person name="O'Grady P."/>
            <person name="Pachter L."/>
            <person name="Papaceit M."/>
            <person name="Parisi M.J."/>
            <person name="Parisi M."/>
            <person name="Parts L."/>
            <person name="Pedersen J.S."/>
            <person name="Pesole G."/>
            <person name="Phillippy A.M."/>
            <person name="Ponting C.P."/>
            <person name="Pop M."/>
            <person name="Porcelli D."/>
            <person name="Powell J.R."/>
            <person name="Prohaska S."/>
            <person name="Pruitt K."/>
            <person name="Puig M."/>
            <person name="Quesneville H."/>
            <person name="Ram K.R."/>
            <person name="Rand D."/>
            <person name="Rasmussen M.D."/>
            <person name="Reed L.K."/>
            <person name="Reenan R."/>
            <person name="Reily A."/>
            <person name="Remington K.A."/>
            <person name="Rieger T.T."/>
            <person name="Ritchie M.G."/>
            <person name="Robin C."/>
            <person name="Rogers Y.H."/>
            <person name="Rohde C."/>
            <person name="Rozas J."/>
            <person name="Rubenfield M.J."/>
            <person name="Ruiz A."/>
            <person name="Russo S."/>
            <person name="Salzberg S.L."/>
            <person name="Sanchez-Gracia A."/>
            <person name="Saranga D.J."/>
            <person name="Sato H."/>
            <person name="Schaeffer S.W."/>
            <person name="Schatz M.C."/>
            <person name="Schlenke T."/>
            <person name="Schwartz R."/>
            <person name="Segarra C."/>
            <person name="Singh R.S."/>
            <person name="Sirot L."/>
            <person name="Sirota M."/>
            <person name="Sisneros N.B."/>
            <person name="Smith C.D."/>
            <person name="Smith T.F."/>
            <person name="Spieth J."/>
            <person name="Stage D.E."/>
            <person name="Stark A."/>
            <person name="Stephan W."/>
            <person name="Strausberg R.L."/>
            <person name="Strempel S."/>
            <person name="Sturgill D."/>
            <person name="Sutton G."/>
            <person name="Sutton G.G."/>
            <person name="Tao W."/>
            <person name="Teichmann S."/>
            <person name="Tobari Y.N."/>
            <person name="Tomimura Y."/>
            <person name="Tsolas J.M."/>
            <person name="Valente V.L."/>
            <person name="Venter E."/>
            <person name="Venter J.C."/>
            <person name="Vicario S."/>
            <person name="Vieira F.G."/>
            <person name="Vilella A.J."/>
            <person name="Villasante A."/>
            <person name="Walenz B."/>
            <person name="Wang J."/>
            <person name="Wasserman M."/>
            <person name="Watts T."/>
            <person name="Wilson D."/>
            <person name="Wilson R.K."/>
            <person name="Wing R.A."/>
            <person name="Wolfner M.F."/>
            <person name="Wong A."/>
            <person name="Wong G.K."/>
            <person name="Wu C.I."/>
            <person name="Wu G."/>
            <person name="Yamamoto D."/>
            <person name="Yang H.P."/>
            <person name="Yang S.P."/>
            <person name="Yorke J.A."/>
            <person name="Yoshida K."/>
            <person name="Zdobnov E."/>
            <person name="Zhang P."/>
            <person name="Zhang Y."/>
            <person name="Zimin A.V."/>
            <person name="Baldwin J."/>
            <person name="Abdouelleil A."/>
            <person name="Abdulkadir J."/>
            <person name="Abebe A."/>
            <person name="Abera B."/>
            <person name="Abreu J."/>
            <person name="Acer S.C."/>
            <person name="Aftuck L."/>
            <person name="Alexander A."/>
            <person name="An P."/>
            <person name="Anderson E."/>
            <person name="Anderson S."/>
            <person name="Arachi H."/>
            <person name="Azer M."/>
            <person name="Bachantsang P."/>
            <person name="Barry A."/>
            <person name="Bayul T."/>
            <person name="Berlin A."/>
            <person name="Bessette D."/>
            <person name="Bloom T."/>
            <person name="Blye J."/>
            <person name="Boguslavskiy L."/>
            <person name="Bonnet C."/>
            <person name="Boukhgalter B."/>
            <person name="Bourzgui I."/>
            <person name="Brown A."/>
            <person name="Cahill P."/>
            <person name="Channer S."/>
            <person name="Cheshatsang Y."/>
            <person name="Chuda L."/>
            <person name="Citroen M."/>
            <person name="Collymore A."/>
            <person name="Cooke P."/>
            <person name="Costello M."/>
            <person name="D'Aco K."/>
            <person name="Daza R."/>
            <person name="De Haan G."/>
            <person name="DeGray S."/>
            <person name="DeMaso C."/>
            <person name="Dhargay N."/>
            <person name="Dooley K."/>
            <person name="Dooley E."/>
            <person name="Doricent M."/>
            <person name="Dorje P."/>
            <person name="Dorjee K."/>
            <person name="Dupes A."/>
            <person name="Elong R."/>
            <person name="Falk J."/>
            <person name="Farina A."/>
            <person name="Faro S."/>
            <person name="Ferguson D."/>
            <person name="Fisher S."/>
            <person name="Foley C.D."/>
            <person name="Franke A."/>
            <person name="Friedrich D."/>
            <person name="Gadbois L."/>
            <person name="Gearin G."/>
            <person name="Gearin C.R."/>
            <person name="Giannoukos G."/>
            <person name="Goode T."/>
            <person name="Graham J."/>
            <person name="Grandbois E."/>
            <person name="Grewal S."/>
            <person name="Gyaltsen K."/>
            <person name="Hafez N."/>
            <person name="Hagos B."/>
            <person name="Hall J."/>
            <person name="Henson C."/>
            <person name="Hollinger A."/>
            <person name="Honan T."/>
            <person name="Huard M.D."/>
            <person name="Hughes L."/>
            <person name="Hurhula B."/>
            <person name="Husby M.E."/>
            <person name="Kamat A."/>
            <person name="Kanga B."/>
            <person name="Kashin S."/>
            <person name="Khazanovich D."/>
            <person name="Kisner P."/>
            <person name="Lance K."/>
            <person name="Lara M."/>
            <person name="Lee W."/>
            <person name="Lennon N."/>
            <person name="Letendre F."/>
            <person name="LeVine R."/>
            <person name="Lipovsky A."/>
            <person name="Liu X."/>
            <person name="Liu J."/>
            <person name="Liu S."/>
            <person name="Lokyitsang T."/>
            <person name="Lokyitsang Y."/>
            <person name="Lubonja R."/>
            <person name="Lui A."/>
            <person name="MacDonald P."/>
            <person name="Magnisalis V."/>
            <person name="Maru K."/>
            <person name="Matthews C."/>
            <person name="McCusker W."/>
            <person name="McDonough S."/>
            <person name="Mehta T."/>
            <person name="Meldrim J."/>
            <person name="Meneus L."/>
            <person name="Mihai O."/>
            <person name="Mihalev A."/>
            <person name="Mihova T."/>
            <person name="Mittelman R."/>
            <person name="Mlenga V."/>
            <person name="Montmayeur A."/>
            <person name="Mulrain L."/>
            <person name="Navidi A."/>
            <person name="Naylor J."/>
            <person name="Negash T."/>
            <person name="Nguyen T."/>
            <person name="Nguyen N."/>
            <person name="Nicol R."/>
            <person name="Norbu C."/>
            <person name="Norbu N."/>
            <person name="Novod N."/>
            <person name="O'Neill B."/>
            <person name="Osman S."/>
            <person name="Markiewicz E."/>
            <person name="Oyono O.L."/>
            <person name="Patti C."/>
            <person name="Phunkhang P."/>
            <person name="Pierre F."/>
            <person name="Priest M."/>
            <person name="Raghuraman S."/>
            <person name="Rege F."/>
            <person name="Reyes R."/>
            <person name="Rise C."/>
            <person name="Rogov P."/>
            <person name="Ross K."/>
            <person name="Ryan E."/>
            <person name="Settipalli S."/>
            <person name="Shea T."/>
            <person name="Sherpa N."/>
            <person name="Shi L."/>
            <person name="Shih D."/>
            <person name="Sparrow T."/>
            <person name="Spaulding J."/>
            <person name="Stalker J."/>
            <person name="Stange-Thomann N."/>
            <person name="Stavropoulos S."/>
            <person name="Stone C."/>
            <person name="Strader C."/>
            <person name="Tesfaye S."/>
            <person name="Thomson T."/>
            <person name="Thoulutsang Y."/>
            <person name="Thoulutsang D."/>
            <person name="Topham K."/>
            <person name="Topping I."/>
            <person name="Tsamla T."/>
            <person name="Vassiliev H."/>
            <person name="Vo A."/>
            <person name="Wangchuk T."/>
            <person name="Wangdi T."/>
            <person name="Weiand M."/>
            <person name="Wilkinson J."/>
            <person name="Wilson A."/>
            <person name="Yadav S."/>
            <person name="Young G."/>
            <person name="Yu Q."/>
            <person name="Zembek L."/>
            <person name="Zhong D."/>
            <person name="Zimmer A."/>
            <person name="Zwirko Z."/>
            <person name="Jaffe D.B."/>
            <person name="Alvarez P."/>
            <person name="Brockman W."/>
            <person name="Butler J."/>
            <person name="Chin C."/>
            <person name="Gnerre S."/>
            <person name="Grabherr M."/>
            <person name="Kleber M."/>
            <person name="Mauceli E."/>
            <person name="MacCallum I."/>
        </authorList>
    </citation>
    <scope>NUCLEOTIDE SEQUENCE [LARGE SCALE GENOMIC DNA]</scope>
    <source>
        <strain evidence="3">Rob3c / Tucson 14021-0248.25</strain>
    </source>
</reference>
<sequence>MEDQYNLYDLADLWHWIRSGRSRRLLNKRTINMPRLPPSPPSPQEVPRSWGTGPQFSPHVPTVTRGCLQIPILARDSATFRKRSDSSPNSGGALPHPCVFFGSLYLTFATAESCC</sequence>
<feature type="compositionally biased region" description="Pro residues" evidence="1">
    <location>
        <begin position="35"/>
        <end position="44"/>
    </location>
</feature>
<evidence type="ECO:0000313" key="2">
    <source>
        <dbReference type="EMBL" id="EDW44872.1"/>
    </source>
</evidence>
<dbReference type="Proteomes" id="UP000001292">
    <property type="component" value="Unassembled WGS sequence"/>
</dbReference>
<proteinExistence type="predicted"/>
<evidence type="ECO:0000256" key="1">
    <source>
        <dbReference type="SAM" id="MobiDB-lite"/>
    </source>
</evidence>
<dbReference type="EMBL" id="CH480827">
    <property type="protein sequence ID" value="EDW44872.1"/>
    <property type="molecule type" value="Genomic_DNA"/>
</dbReference>
<dbReference type="HOGENOM" id="CLU_2111416_0_0_1"/>
<gene>
    <name evidence="2" type="primary">Dsec\GM15435</name>
    <name evidence="2" type="ORF">Dsec_GM15435</name>
</gene>
<protein>
    <submittedName>
        <fullName evidence="2">GM15435</fullName>
    </submittedName>
</protein>
<organism evidence="3">
    <name type="scientific">Drosophila sechellia</name>
    <name type="common">Fruit fly</name>
    <dbReference type="NCBI Taxonomy" id="7238"/>
    <lineage>
        <taxon>Eukaryota</taxon>
        <taxon>Metazoa</taxon>
        <taxon>Ecdysozoa</taxon>
        <taxon>Arthropoda</taxon>
        <taxon>Hexapoda</taxon>
        <taxon>Insecta</taxon>
        <taxon>Pterygota</taxon>
        <taxon>Neoptera</taxon>
        <taxon>Endopterygota</taxon>
        <taxon>Diptera</taxon>
        <taxon>Brachycera</taxon>
        <taxon>Muscomorpha</taxon>
        <taxon>Ephydroidea</taxon>
        <taxon>Drosophilidae</taxon>
        <taxon>Drosophila</taxon>
        <taxon>Sophophora</taxon>
    </lineage>
</organism>
<dbReference type="OMA" id="WHWIRSG"/>
<feature type="region of interest" description="Disordered" evidence="1">
    <location>
        <begin position="31"/>
        <end position="55"/>
    </location>
</feature>
<name>B4IBW4_DROSE</name>
<dbReference type="PhylomeDB" id="B4IBW4"/>
<dbReference type="AlphaFoldDB" id="B4IBW4"/>
<accession>B4IBW4</accession>
<keyword evidence="3" id="KW-1185">Reference proteome</keyword>
<evidence type="ECO:0000313" key="3">
    <source>
        <dbReference type="Proteomes" id="UP000001292"/>
    </source>
</evidence>